<keyword evidence="3" id="KW-1185">Reference proteome</keyword>
<proteinExistence type="predicted"/>
<dbReference type="InterPro" id="IPR022625">
    <property type="entry name" value="TypeI_RM_Rsu_C"/>
</dbReference>
<sequence length="128" mass="14759">KRQKEIIDLVAGEVQLRSKRALIEAFIEENLPKLKPSDNVIQAFESYWTDSKKEAFGELCKAENINPQELEKLLNHYAFANRLPREQEIVDSLNFKPKILERKPIIERVADKIKSFIDTFIEGMGGSV</sequence>
<dbReference type="STRING" id="42354.SAMN05216333_1081"/>
<name>A0A1H8NQ63_9PROT</name>
<reference evidence="3" key="1">
    <citation type="submission" date="2016-10" db="EMBL/GenBank/DDBJ databases">
        <authorList>
            <person name="Varghese N."/>
            <person name="Submissions S."/>
        </authorList>
    </citation>
    <scope>NUCLEOTIDE SEQUENCE [LARGE SCALE GENOMIC DNA]</scope>
    <source>
        <strain evidence="3">Nm76</strain>
    </source>
</reference>
<accession>A0A1H8NQ63</accession>
<evidence type="ECO:0000259" key="1">
    <source>
        <dbReference type="Pfam" id="PF12008"/>
    </source>
</evidence>
<feature type="non-terminal residue" evidence="2">
    <location>
        <position position="1"/>
    </location>
</feature>
<dbReference type="AlphaFoldDB" id="A0A1H8NQ63"/>
<feature type="domain" description="Type I restriction enzyme R protein C-terminal" evidence="1">
    <location>
        <begin position="2"/>
        <end position="120"/>
    </location>
</feature>
<gene>
    <name evidence="2" type="ORF">SAMN05216333_1081</name>
</gene>
<evidence type="ECO:0000313" key="3">
    <source>
        <dbReference type="Proteomes" id="UP000198814"/>
    </source>
</evidence>
<dbReference type="Proteomes" id="UP000198814">
    <property type="component" value="Unassembled WGS sequence"/>
</dbReference>
<protein>
    <submittedName>
        <fullName evidence="2">Type I restriction enzyme, R subunit</fullName>
    </submittedName>
</protein>
<evidence type="ECO:0000313" key="2">
    <source>
        <dbReference type="EMBL" id="SEO31518.1"/>
    </source>
</evidence>
<dbReference type="Pfam" id="PF12008">
    <property type="entry name" value="EcoR124_C"/>
    <property type="match status" value="1"/>
</dbReference>
<organism evidence="2 3">
    <name type="scientific">Nitrosomonas oligotropha</name>
    <dbReference type="NCBI Taxonomy" id="42354"/>
    <lineage>
        <taxon>Bacteria</taxon>
        <taxon>Pseudomonadati</taxon>
        <taxon>Pseudomonadota</taxon>
        <taxon>Betaproteobacteria</taxon>
        <taxon>Nitrosomonadales</taxon>
        <taxon>Nitrosomonadaceae</taxon>
        <taxon>Nitrosomonas</taxon>
    </lineage>
</organism>
<dbReference type="EMBL" id="FODO01000008">
    <property type="protein sequence ID" value="SEO31518.1"/>
    <property type="molecule type" value="Genomic_DNA"/>
</dbReference>